<comment type="similarity">
    <text evidence="10">Belongs to the helicase family. DinG subfamily.</text>
</comment>
<proteinExistence type="inferred from homology"/>
<keyword evidence="8" id="KW-0238">DNA-binding</keyword>
<dbReference type="Pfam" id="PF13307">
    <property type="entry name" value="Helicase_C_2"/>
    <property type="match status" value="1"/>
</dbReference>
<name>A0ABX0HXS7_9BURK</name>
<keyword evidence="3" id="KW-0378">Hydrolase</keyword>
<evidence type="ECO:0000256" key="7">
    <source>
        <dbReference type="ARBA" id="ARBA00023014"/>
    </source>
</evidence>
<dbReference type="InterPro" id="IPR014013">
    <property type="entry name" value="Helic_SF1/SF2_ATP-bd_DinG/Rad3"/>
</dbReference>
<sequence length="765" mass="82580">MTDTPADTPADAPAYTVPVRALCAFAAKTGDLDLRFTPAPTAAEGIAGHRRVAARRGPGHESEVALEGRWQQLRVRGRADGVDLGRALVEEVKTHRGPVDRIPEHHRALHRAQARVYGALLATMHELPRVTVRVLYWDIDRESETVFDETLTAAELQAHFEALCSRFAAWADAEIAHRATRDAALSALAWPHDAFRAGQRELATAVYNAARAGRPLLAQAPTGIGKTMATLFPTLKALPGQRLDRVFFLAAKTPGRRLALDALATLRAGGARPLRVLQLVARDKACAEPGRACHGDDCRLARGFYDRLPAARQAALGALEHDPEALPAVAAGHAVCPYYLAQEMARWADVVVGDFNYVFDSGALLHALLQENGWRAVALVDEAHNLVSRGREMYSATLDAAAVRAARRTAPAALKRPVERVARALGALAKAGDAPFEVADAAPDKLLDALRNYISAASELAVQQPTALAGDALQLHFDALRFAELAELLDPATSQFDLTRRPSARGHPEAVACVRCVVPAPFLKPRFEALHTAVLFSATLAPAPYQRDLLGLGDIAAWLDCESPFDAAQLAVRIAPLSTRYADREASLAPLAALIARQYAEVPGNYLAFFSSFDYLERTAAALQAAAPELPLRCQQRRMDEAERRAFVDSFAEGGRQIGLAVLGGAFGEGIDLPGSRLVGAFVATLGLPPVDAVQEAMKARLEARFGAGWAYTYLVPGLQKVVQAAGRVIRTPEDRGVLHLVDDRFGRAEVRALLPGWWRVRRGG</sequence>
<dbReference type="Gene3D" id="3.40.50.300">
    <property type="entry name" value="P-loop containing nucleotide triphosphate hydrolases"/>
    <property type="match status" value="2"/>
</dbReference>
<keyword evidence="5" id="KW-0067">ATP-binding</keyword>
<evidence type="ECO:0000256" key="1">
    <source>
        <dbReference type="ARBA" id="ARBA00022723"/>
    </source>
</evidence>
<accession>A0ABX0HXS7</accession>
<feature type="domain" description="Helicase ATP-binding" evidence="11">
    <location>
        <begin position="185"/>
        <end position="467"/>
    </location>
</feature>
<dbReference type="PROSITE" id="PS51193">
    <property type="entry name" value="HELICASE_ATP_BIND_2"/>
    <property type="match status" value="1"/>
</dbReference>
<evidence type="ECO:0000256" key="5">
    <source>
        <dbReference type="ARBA" id="ARBA00022840"/>
    </source>
</evidence>
<protein>
    <submittedName>
        <fullName evidence="12">ATP-dependent DNA helicase</fullName>
    </submittedName>
</protein>
<dbReference type="Pfam" id="PF06733">
    <property type="entry name" value="DEAD_2"/>
    <property type="match status" value="1"/>
</dbReference>
<dbReference type="InterPro" id="IPR011545">
    <property type="entry name" value="DEAD/DEAH_box_helicase_dom"/>
</dbReference>
<evidence type="ECO:0000256" key="2">
    <source>
        <dbReference type="ARBA" id="ARBA00022741"/>
    </source>
</evidence>
<keyword evidence="7" id="KW-0411">Iron-sulfur</keyword>
<keyword evidence="4 12" id="KW-0347">Helicase</keyword>
<dbReference type="EMBL" id="JAAOCD010000008">
    <property type="protein sequence ID" value="NHK99794.1"/>
    <property type="molecule type" value="Genomic_DNA"/>
</dbReference>
<dbReference type="InterPro" id="IPR006555">
    <property type="entry name" value="ATP-dep_Helicase_C"/>
</dbReference>
<dbReference type="SUPFAM" id="SSF52540">
    <property type="entry name" value="P-loop containing nucleoside triphosphate hydrolases"/>
    <property type="match status" value="1"/>
</dbReference>
<dbReference type="InterPro" id="IPR045028">
    <property type="entry name" value="DinG/Rad3-like"/>
</dbReference>
<dbReference type="InterPro" id="IPR010614">
    <property type="entry name" value="RAD3-like_helicase_DEAD"/>
</dbReference>
<dbReference type="Pfam" id="PF00270">
    <property type="entry name" value="DEAD"/>
    <property type="match status" value="1"/>
</dbReference>
<evidence type="ECO:0000259" key="11">
    <source>
        <dbReference type="PROSITE" id="PS51193"/>
    </source>
</evidence>
<comment type="caution">
    <text evidence="12">The sequence shown here is derived from an EMBL/GenBank/DDBJ whole genome shotgun (WGS) entry which is preliminary data.</text>
</comment>
<keyword evidence="1" id="KW-0479">Metal-binding</keyword>
<dbReference type="SMART" id="SM00491">
    <property type="entry name" value="HELICc2"/>
    <property type="match status" value="1"/>
</dbReference>
<evidence type="ECO:0000256" key="9">
    <source>
        <dbReference type="ARBA" id="ARBA00023235"/>
    </source>
</evidence>
<evidence type="ECO:0000256" key="3">
    <source>
        <dbReference type="ARBA" id="ARBA00022801"/>
    </source>
</evidence>
<dbReference type="PANTHER" id="PTHR11472">
    <property type="entry name" value="DNA REPAIR DEAD HELICASE RAD3/XP-D SUBFAMILY MEMBER"/>
    <property type="match status" value="1"/>
</dbReference>
<organism evidence="12 13">
    <name type="scientific">Rubrivivax benzoatilyticus</name>
    <dbReference type="NCBI Taxonomy" id="316997"/>
    <lineage>
        <taxon>Bacteria</taxon>
        <taxon>Pseudomonadati</taxon>
        <taxon>Pseudomonadota</taxon>
        <taxon>Betaproteobacteria</taxon>
        <taxon>Burkholderiales</taxon>
        <taxon>Sphaerotilaceae</taxon>
        <taxon>Rubrivivax</taxon>
    </lineage>
</organism>
<evidence type="ECO:0000256" key="10">
    <source>
        <dbReference type="ARBA" id="ARBA00038058"/>
    </source>
</evidence>
<evidence type="ECO:0000256" key="4">
    <source>
        <dbReference type="ARBA" id="ARBA00022806"/>
    </source>
</evidence>
<keyword evidence="13" id="KW-1185">Reference proteome</keyword>
<evidence type="ECO:0000256" key="6">
    <source>
        <dbReference type="ARBA" id="ARBA00023004"/>
    </source>
</evidence>
<evidence type="ECO:0000313" key="13">
    <source>
        <dbReference type="Proteomes" id="UP000802098"/>
    </source>
</evidence>
<dbReference type="PANTHER" id="PTHR11472:SF34">
    <property type="entry name" value="REGULATOR OF TELOMERE ELONGATION HELICASE 1"/>
    <property type="match status" value="1"/>
</dbReference>
<evidence type="ECO:0000256" key="8">
    <source>
        <dbReference type="ARBA" id="ARBA00023125"/>
    </source>
</evidence>
<keyword evidence="9" id="KW-0413">Isomerase</keyword>
<dbReference type="Proteomes" id="UP000802098">
    <property type="component" value="Unassembled WGS sequence"/>
</dbReference>
<gene>
    <name evidence="12" type="ORF">G7087_15530</name>
</gene>
<keyword evidence="2" id="KW-0547">Nucleotide-binding</keyword>
<dbReference type="InterPro" id="IPR027417">
    <property type="entry name" value="P-loop_NTPase"/>
</dbReference>
<evidence type="ECO:0000313" key="12">
    <source>
        <dbReference type="EMBL" id="NHK99794.1"/>
    </source>
</evidence>
<reference evidence="12 13" key="1">
    <citation type="submission" date="2020-03" db="EMBL/GenBank/DDBJ databases">
        <title>Rubrivivax benzoatilyticus JA2 (sequenced after 10 years sub-culturing).</title>
        <authorList>
            <person name="Gupta D."/>
            <person name="Chintalapati S."/>
            <person name="Chintalapati V.R."/>
        </authorList>
    </citation>
    <scope>NUCLEOTIDE SEQUENCE [LARGE SCALE GENOMIC DNA]</scope>
    <source>
        <strain evidence="12 13">JA2-Mal</strain>
    </source>
</reference>
<dbReference type="GO" id="GO:0004386">
    <property type="term" value="F:helicase activity"/>
    <property type="evidence" value="ECO:0007669"/>
    <property type="project" value="UniProtKB-KW"/>
</dbReference>
<keyword evidence="6" id="KW-0408">Iron</keyword>